<accession>A0A7C9AV72</accession>
<name>A0A7C9AV72_OPUST</name>
<sequence length="100" mass="12014">MKFQTKLHRQFQSILVIIHDHNISKHANPWMNSQAWAYVHKGYQNHLSVMHPRSWQNESEITRNLGFGSMEIAIFYDFSIHDISWHNNWPNHKQRKYGNG</sequence>
<reference evidence="1" key="1">
    <citation type="journal article" date="2013" name="J. Plant Res.">
        <title>Effect of fungi and light on seed germination of three Opuntia species from semiarid lands of central Mexico.</title>
        <authorList>
            <person name="Delgado-Sanchez P."/>
            <person name="Jimenez-Bremont J.F."/>
            <person name="Guerrero-Gonzalez Mde L."/>
            <person name="Flores J."/>
        </authorList>
    </citation>
    <scope>NUCLEOTIDE SEQUENCE</scope>
    <source>
        <tissue evidence="1">Cladode</tissue>
    </source>
</reference>
<dbReference type="EMBL" id="GISG01268255">
    <property type="protein sequence ID" value="MBA4675611.1"/>
    <property type="molecule type" value="Transcribed_RNA"/>
</dbReference>
<organism evidence="1">
    <name type="scientific">Opuntia streptacantha</name>
    <name type="common">Prickly pear cactus</name>
    <name type="synonym">Opuntia cardona</name>
    <dbReference type="NCBI Taxonomy" id="393608"/>
    <lineage>
        <taxon>Eukaryota</taxon>
        <taxon>Viridiplantae</taxon>
        <taxon>Streptophyta</taxon>
        <taxon>Embryophyta</taxon>
        <taxon>Tracheophyta</taxon>
        <taxon>Spermatophyta</taxon>
        <taxon>Magnoliopsida</taxon>
        <taxon>eudicotyledons</taxon>
        <taxon>Gunneridae</taxon>
        <taxon>Pentapetalae</taxon>
        <taxon>Caryophyllales</taxon>
        <taxon>Cactineae</taxon>
        <taxon>Cactaceae</taxon>
        <taxon>Opuntioideae</taxon>
        <taxon>Opuntia</taxon>
    </lineage>
</organism>
<proteinExistence type="predicted"/>
<dbReference type="AlphaFoldDB" id="A0A7C9AV72"/>
<reference evidence="1" key="2">
    <citation type="submission" date="2020-07" db="EMBL/GenBank/DDBJ databases">
        <authorList>
            <person name="Vera ALvarez R."/>
            <person name="Arias-Moreno D.M."/>
            <person name="Jimenez-Jacinto V."/>
            <person name="Jimenez-Bremont J.F."/>
            <person name="Swaminathan K."/>
            <person name="Moose S.P."/>
            <person name="Guerrero-Gonzalez M.L."/>
            <person name="Marino-Ramirez L."/>
            <person name="Landsman D."/>
            <person name="Rodriguez-Kessler M."/>
            <person name="Delgado-Sanchez P."/>
        </authorList>
    </citation>
    <scope>NUCLEOTIDE SEQUENCE</scope>
    <source>
        <tissue evidence="1">Cladode</tissue>
    </source>
</reference>
<evidence type="ECO:0000313" key="1">
    <source>
        <dbReference type="EMBL" id="MBA4675611.1"/>
    </source>
</evidence>
<protein>
    <submittedName>
        <fullName evidence="1">Uncharacterized protein</fullName>
    </submittedName>
</protein>